<dbReference type="Proteomes" id="UP000035740">
    <property type="component" value="Unassembled WGS sequence"/>
</dbReference>
<dbReference type="AlphaFoldDB" id="A0A0J8B1Y0"/>
<dbReference type="NCBIfam" id="TIGR01640">
    <property type="entry name" value="F_box_assoc_1"/>
    <property type="match status" value="1"/>
</dbReference>
<dbReference type="InterPro" id="IPR052361">
    <property type="entry name" value="F-box_domain"/>
</dbReference>
<dbReference type="PANTHER" id="PTHR31790">
    <property type="entry name" value="OS02G0783600 PROTEIN"/>
    <property type="match status" value="1"/>
</dbReference>
<dbReference type="Gramene" id="KMS95039">
    <property type="protein sequence ID" value="KMS95039"/>
    <property type="gene ID" value="BVRB_013040"/>
</dbReference>
<gene>
    <name evidence="2" type="ORF">BVRB_013040</name>
</gene>
<dbReference type="EMBL" id="KQ090582">
    <property type="protein sequence ID" value="KMS95039.1"/>
    <property type="molecule type" value="Genomic_DNA"/>
</dbReference>
<evidence type="ECO:0000313" key="2">
    <source>
        <dbReference type="EMBL" id="KMS95039.1"/>
    </source>
</evidence>
<dbReference type="InterPro" id="IPR017451">
    <property type="entry name" value="F-box-assoc_interact_dom"/>
</dbReference>
<sequence>MHIIGHVNGIYCIFHRLIPISGGTLILWNPATRSYKHILPPVSFPFPLYLQHGFASVYDCGDEVCRPEGFHFGFGYDHTIKDYKVVVICHWISQYKWPSDEFWHVRVYNNANDLWTNICCLKYCFYSFGEDVRLAFPYIVSDPEFCNNFIHGACHWSGVKRDEHKGEEFAYCVLVFSMVDVDHSFKVMGGPPILYDNSIQPKMSVWVFKETICFVARFVEKENIEVWIMKEYGVEDSWDLHVSIATQTLDPEFGVVGISDDERIFLGDNNGRLVSYGLHDNQVEENNGVQVKPLESYNGTLGVFNYVESLSPINPPTNSNQPLL</sequence>
<reference evidence="2 3" key="1">
    <citation type="journal article" date="2014" name="Nature">
        <title>The genome of the recently domesticated crop plant sugar beet (Beta vulgaris).</title>
        <authorList>
            <person name="Dohm J.C."/>
            <person name="Minoche A.E."/>
            <person name="Holtgrawe D."/>
            <person name="Capella-Gutierrez S."/>
            <person name="Zakrzewski F."/>
            <person name="Tafer H."/>
            <person name="Rupp O."/>
            <person name="Sorensen T.R."/>
            <person name="Stracke R."/>
            <person name="Reinhardt R."/>
            <person name="Goesmann A."/>
            <person name="Kraft T."/>
            <person name="Schulz B."/>
            <person name="Stadler P.F."/>
            <person name="Schmidt T."/>
            <person name="Gabaldon T."/>
            <person name="Lehrach H."/>
            <person name="Weisshaar B."/>
            <person name="Himmelbauer H."/>
        </authorList>
    </citation>
    <scope>NUCLEOTIDE SEQUENCE [LARGE SCALE GENOMIC DNA]</scope>
    <source>
        <tissue evidence="2">Taproot</tissue>
    </source>
</reference>
<accession>A0A0J8B1Y0</accession>
<dbReference type="OrthoDB" id="1867629at2759"/>
<keyword evidence="3" id="KW-1185">Reference proteome</keyword>
<feature type="domain" description="F-box associated beta-propeller type 1" evidence="1">
    <location>
        <begin position="12"/>
        <end position="312"/>
    </location>
</feature>
<dbReference type="InterPro" id="IPR006527">
    <property type="entry name" value="F-box-assoc_dom_typ1"/>
</dbReference>
<evidence type="ECO:0000313" key="3">
    <source>
        <dbReference type="Proteomes" id="UP000035740"/>
    </source>
</evidence>
<dbReference type="Pfam" id="PF07734">
    <property type="entry name" value="FBA_1"/>
    <property type="match status" value="1"/>
</dbReference>
<dbReference type="PANTHER" id="PTHR31790:SF526">
    <property type="entry name" value="OS12G0618150 PROTEIN"/>
    <property type="match status" value="1"/>
</dbReference>
<dbReference type="OMA" id="KVVVICH"/>
<organism evidence="2 3">
    <name type="scientific">Beta vulgaris subsp. vulgaris</name>
    <name type="common">Beet</name>
    <dbReference type="NCBI Taxonomy" id="3555"/>
    <lineage>
        <taxon>Eukaryota</taxon>
        <taxon>Viridiplantae</taxon>
        <taxon>Streptophyta</taxon>
        <taxon>Embryophyta</taxon>
        <taxon>Tracheophyta</taxon>
        <taxon>Spermatophyta</taxon>
        <taxon>Magnoliopsida</taxon>
        <taxon>eudicotyledons</taxon>
        <taxon>Gunneridae</taxon>
        <taxon>Pentapetalae</taxon>
        <taxon>Caryophyllales</taxon>
        <taxon>Chenopodiaceae</taxon>
        <taxon>Betoideae</taxon>
        <taxon>Beta</taxon>
    </lineage>
</organism>
<proteinExistence type="predicted"/>
<name>A0A0J8B1Y0_BETVV</name>
<evidence type="ECO:0000259" key="1">
    <source>
        <dbReference type="Pfam" id="PF07734"/>
    </source>
</evidence>
<protein>
    <recommendedName>
        <fullName evidence="1">F-box associated beta-propeller type 1 domain-containing protein</fullName>
    </recommendedName>
</protein>